<sequence length="69" mass="7745">MTMDAFKVTHFLVQFATSHLGMSLSLSDWKCWIFQVKFEYVPGHSGDVGNDAADELARRGAQMYRSNGS</sequence>
<dbReference type="EMBL" id="JARK01001401">
    <property type="protein sequence ID" value="EYC08507.1"/>
    <property type="molecule type" value="Genomic_DNA"/>
</dbReference>
<reference evidence="3" key="1">
    <citation type="journal article" date="2015" name="Nat. Genet.">
        <title>The genome and transcriptome of the zoonotic hookworm Ancylostoma ceylanicum identify infection-specific gene families.</title>
        <authorList>
            <person name="Schwarz E.M."/>
            <person name="Hu Y."/>
            <person name="Antoshechkin I."/>
            <person name="Miller M.M."/>
            <person name="Sternberg P.W."/>
            <person name="Aroian R.V."/>
        </authorList>
    </citation>
    <scope>NUCLEOTIDE SEQUENCE</scope>
    <source>
        <strain evidence="3">HY135</strain>
    </source>
</reference>
<name>A0A016U0Y7_9BILA</name>
<dbReference type="Pfam" id="PF00075">
    <property type="entry name" value="RNase_H"/>
    <property type="match status" value="1"/>
</dbReference>
<keyword evidence="3" id="KW-1185">Reference proteome</keyword>
<organism evidence="2 3">
    <name type="scientific">Ancylostoma ceylanicum</name>
    <dbReference type="NCBI Taxonomy" id="53326"/>
    <lineage>
        <taxon>Eukaryota</taxon>
        <taxon>Metazoa</taxon>
        <taxon>Ecdysozoa</taxon>
        <taxon>Nematoda</taxon>
        <taxon>Chromadorea</taxon>
        <taxon>Rhabditida</taxon>
        <taxon>Rhabditina</taxon>
        <taxon>Rhabditomorpha</taxon>
        <taxon>Strongyloidea</taxon>
        <taxon>Ancylostomatidae</taxon>
        <taxon>Ancylostomatinae</taxon>
        <taxon>Ancylostoma</taxon>
    </lineage>
</organism>
<dbReference type="InterPro" id="IPR012337">
    <property type="entry name" value="RNaseH-like_sf"/>
</dbReference>
<evidence type="ECO:0000313" key="2">
    <source>
        <dbReference type="EMBL" id="EYC08507.1"/>
    </source>
</evidence>
<gene>
    <name evidence="2" type="primary">Acey_s0065.g3588</name>
    <name evidence="2" type="synonym">Acey-rnh-1.0</name>
    <name evidence="2" type="ORF">Y032_0065g3588</name>
</gene>
<proteinExistence type="predicted"/>
<feature type="domain" description="RNase H type-1" evidence="1">
    <location>
        <begin position="1"/>
        <end position="62"/>
    </location>
</feature>
<dbReference type="InterPro" id="IPR002156">
    <property type="entry name" value="RNaseH_domain"/>
</dbReference>
<dbReference type="Proteomes" id="UP000024635">
    <property type="component" value="Unassembled WGS sequence"/>
</dbReference>
<dbReference type="GO" id="GO:0003676">
    <property type="term" value="F:nucleic acid binding"/>
    <property type="evidence" value="ECO:0007669"/>
    <property type="project" value="InterPro"/>
</dbReference>
<dbReference type="AlphaFoldDB" id="A0A016U0Y7"/>
<dbReference type="PROSITE" id="PS50879">
    <property type="entry name" value="RNASE_H_1"/>
    <property type="match status" value="1"/>
</dbReference>
<dbReference type="Gene3D" id="3.30.420.10">
    <property type="entry name" value="Ribonuclease H-like superfamily/Ribonuclease H"/>
    <property type="match status" value="1"/>
</dbReference>
<protein>
    <recommendedName>
        <fullName evidence="1">RNase H type-1 domain-containing protein</fullName>
    </recommendedName>
</protein>
<dbReference type="SUPFAM" id="SSF53098">
    <property type="entry name" value="Ribonuclease H-like"/>
    <property type="match status" value="1"/>
</dbReference>
<dbReference type="GO" id="GO:0004523">
    <property type="term" value="F:RNA-DNA hybrid ribonuclease activity"/>
    <property type="evidence" value="ECO:0007669"/>
    <property type="project" value="InterPro"/>
</dbReference>
<evidence type="ECO:0000313" key="3">
    <source>
        <dbReference type="Proteomes" id="UP000024635"/>
    </source>
</evidence>
<evidence type="ECO:0000259" key="1">
    <source>
        <dbReference type="PROSITE" id="PS50879"/>
    </source>
</evidence>
<comment type="caution">
    <text evidence="2">The sequence shown here is derived from an EMBL/GenBank/DDBJ whole genome shotgun (WGS) entry which is preliminary data.</text>
</comment>
<dbReference type="OrthoDB" id="90239at2759"/>
<accession>A0A016U0Y7</accession>
<dbReference type="InterPro" id="IPR036397">
    <property type="entry name" value="RNaseH_sf"/>
</dbReference>